<dbReference type="InterPro" id="IPR000577">
    <property type="entry name" value="Carb_kinase_FGGY"/>
</dbReference>
<dbReference type="PANTHER" id="PTHR43095">
    <property type="entry name" value="SUGAR KINASE"/>
    <property type="match status" value="1"/>
</dbReference>
<keyword evidence="3 5" id="KW-0808">Transferase</keyword>
<feature type="domain" description="Carbohydrate kinase FGGY N-terminal" evidence="6">
    <location>
        <begin position="7"/>
        <end position="250"/>
    </location>
</feature>
<dbReference type="Pfam" id="PF00370">
    <property type="entry name" value="FGGY_N"/>
    <property type="match status" value="1"/>
</dbReference>
<dbReference type="Proteomes" id="UP001596455">
    <property type="component" value="Unassembled WGS sequence"/>
</dbReference>
<dbReference type="InterPro" id="IPR018483">
    <property type="entry name" value="Carb_kinase_FGGY_CS"/>
</dbReference>
<dbReference type="InterPro" id="IPR018485">
    <property type="entry name" value="FGGY_C"/>
</dbReference>
<dbReference type="PROSITE" id="PS00445">
    <property type="entry name" value="FGGY_KINASES_2"/>
    <property type="match status" value="1"/>
</dbReference>
<keyword evidence="9" id="KW-1185">Reference proteome</keyword>
<keyword evidence="4 5" id="KW-0418">Kinase</keyword>
<dbReference type="InterPro" id="IPR043129">
    <property type="entry name" value="ATPase_NBD"/>
</dbReference>
<proteinExistence type="inferred from homology"/>
<protein>
    <submittedName>
        <fullName evidence="8">FGGY-family carbohydrate kinase</fullName>
    </submittedName>
</protein>
<dbReference type="InterPro" id="IPR018484">
    <property type="entry name" value="FGGY_N"/>
</dbReference>
<accession>A0ABW2Q3P1</accession>
<dbReference type="RefSeq" id="WP_382391194.1">
    <property type="nucleotide sequence ID" value="NZ_JBHTCQ010000001.1"/>
</dbReference>
<evidence type="ECO:0000256" key="4">
    <source>
        <dbReference type="ARBA" id="ARBA00022777"/>
    </source>
</evidence>
<dbReference type="PANTHER" id="PTHR43095:SF5">
    <property type="entry name" value="XYLULOSE KINASE"/>
    <property type="match status" value="1"/>
</dbReference>
<organism evidence="8 9">
    <name type="scientific">Georgenia alba</name>
    <dbReference type="NCBI Taxonomy" id="2233858"/>
    <lineage>
        <taxon>Bacteria</taxon>
        <taxon>Bacillati</taxon>
        <taxon>Actinomycetota</taxon>
        <taxon>Actinomycetes</taxon>
        <taxon>Micrococcales</taxon>
        <taxon>Bogoriellaceae</taxon>
        <taxon>Georgenia</taxon>
    </lineage>
</organism>
<gene>
    <name evidence="8" type="ORF">ACFQQL_03225</name>
</gene>
<sequence length="508" mass="53019">MSRSPVFVGCDLGTTGSKAAVVDESGTLLGEAHQEVPLSRPRPGWVEQDPLVIEASAHAVIGRALAVSGRAADVAAVAFSGQMSGIGAVDAELRPVTRYDSWLDTRCEPYIERMSEAAGRVVELAGCPPTYAHGPKILWWREQEPETFARIHRFVPIGSFVAARAAGLTGDEAFVDHTHLHFSNLADTRAGTWSAELLEAFGVPPEVLPRIVAPTEVVGEVTRATAEATGLPAGTPVAAGAGDTTAASLGAGAVLPGRAFDVAGTASVLAICLDDFHPDQERHTLMATRGIVPGTFLNLAFINGGGLAPPWFAGEVAGLEELEAPAAYDLLEALAAEVPPGSDGLLWYPHVQGRVLPPSPHARGAWVGLTAQHGRGHLYRAILEGVAFEYAEWARLAAAAGGGALTEARALGGGAASGLWNQIKADVLGIDWVPTVVPEAGVLGDALVAAAATGHAPDMVATIESWQSTREPVRPRPEAHEVYGRLQPAHRAMGDALDSVFDMIEGAR</sequence>
<dbReference type="GO" id="GO:0016301">
    <property type="term" value="F:kinase activity"/>
    <property type="evidence" value="ECO:0007669"/>
    <property type="project" value="UniProtKB-KW"/>
</dbReference>
<comment type="caution">
    <text evidence="8">The sequence shown here is derived from an EMBL/GenBank/DDBJ whole genome shotgun (WGS) entry which is preliminary data.</text>
</comment>
<comment type="similarity">
    <text evidence="1 5">Belongs to the FGGY kinase family.</text>
</comment>
<dbReference type="CDD" id="cd00366">
    <property type="entry name" value="ASKHA_NBD_FGGY"/>
    <property type="match status" value="1"/>
</dbReference>
<name>A0ABW2Q3P1_9MICO</name>
<evidence type="ECO:0000259" key="6">
    <source>
        <dbReference type="Pfam" id="PF00370"/>
    </source>
</evidence>
<keyword evidence="2" id="KW-0119">Carbohydrate metabolism</keyword>
<evidence type="ECO:0000256" key="2">
    <source>
        <dbReference type="ARBA" id="ARBA00022629"/>
    </source>
</evidence>
<evidence type="ECO:0000256" key="5">
    <source>
        <dbReference type="RuleBase" id="RU003733"/>
    </source>
</evidence>
<feature type="domain" description="Carbohydrate kinase FGGY C-terminal" evidence="7">
    <location>
        <begin position="262"/>
        <end position="452"/>
    </location>
</feature>
<keyword evidence="2" id="KW-0859">Xylose metabolism</keyword>
<evidence type="ECO:0000313" key="8">
    <source>
        <dbReference type="EMBL" id="MFC7404109.1"/>
    </source>
</evidence>
<dbReference type="InterPro" id="IPR050406">
    <property type="entry name" value="FGGY_Carb_Kinase"/>
</dbReference>
<evidence type="ECO:0000259" key="7">
    <source>
        <dbReference type="Pfam" id="PF02782"/>
    </source>
</evidence>
<dbReference type="Gene3D" id="3.30.420.40">
    <property type="match status" value="2"/>
</dbReference>
<dbReference type="SUPFAM" id="SSF53067">
    <property type="entry name" value="Actin-like ATPase domain"/>
    <property type="match status" value="2"/>
</dbReference>
<evidence type="ECO:0000256" key="1">
    <source>
        <dbReference type="ARBA" id="ARBA00009156"/>
    </source>
</evidence>
<reference evidence="9" key="1">
    <citation type="journal article" date="2019" name="Int. J. Syst. Evol. Microbiol.">
        <title>The Global Catalogue of Microorganisms (GCM) 10K type strain sequencing project: providing services to taxonomists for standard genome sequencing and annotation.</title>
        <authorList>
            <consortium name="The Broad Institute Genomics Platform"/>
            <consortium name="The Broad Institute Genome Sequencing Center for Infectious Disease"/>
            <person name="Wu L."/>
            <person name="Ma J."/>
        </authorList>
    </citation>
    <scope>NUCLEOTIDE SEQUENCE [LARGE SCALE GENOMIC DNA]</scope>
    <source>
        <strain evidence="9">JCM 1490</strain>
    </source>
</reference>
<dbReference type="PIRSF" id="PIRSF000538">
    <property type="entry name" value="GlpK"/>
    <property type="match status" value="1"/>
</dbReference>
<dbReference type="EMBL" id="JBHTCQ010000001">
    <property type="protein sequence ID" value="MFC7404109.1"/>
    <property type="molecule type" value="Genomic_DNA"/>
</dbReference>
<evidence type="ECO:0000313" key="9">
    <source>
        <dbReference type="Proteomes" id="UP001596455"/>
    </source>
</evidence>
<dbReference type="Pfam" id="PF02782">
    <property type="entry name" value="FGGY_C"/>
    <property type="match status" value="1"/>
</dbReference>
<evidence type="ECO:0000256" key="3">
    <source>
        <dbReference type="ARBA" id="ARBA00022679"/>
    </source>
</evidence>